<evidence type="ECO:0000256" key="1">
    <source>
        <dbReference type="SAM" id="MobiDB-lite"/>
    </source>
</evidence>
<evidence type="ECO:0000313" key="2">
    <source>
        <dbReference type="EMBL" id="BES89558.1"/>
    </source>
</evidence>
<protein>
    <submittedName>
        <fullName evidence="2">Uncharacterized protein</fullName>
    </submittedName>
</protein>
<dbReference type="EMBL" id="AP028909">
    <property type="protein sequence ID" value="BES89558.1"/>
    <property type="molecule type" value="Genomic_DNA"/>
</dbReference>
<proteinExistence type="predicted"/>
<organism evidence="2 3">
    <name type="scientific">Nesidiocoris tenuis</name>
    <dbReference type="NCBI Taxonomy" id="355587"/>
    <lineage>
        <taxon>Eukaryota</taxon>
        <taxon>Metazoa</taxon>
        <taxon>Ecdysozoa</taxon>
        <taxon>Arthropoda</taxon>
        <taxon>Hexapoda</taxon>
        <taxon>Insecta</taxon>
        <taxon>Pterygota</taxon>
        <taxon>Neoptera</taxon>
        <taxon>Paraneoptera</taxon>
        <taxon>Hemiptera</taxon>
        <taxon>Heteroptera</taxon>
        <taxon>Panheteroptera</taxon>
        <taxon>Cimicomorpha</taxon>
        <taxon>Miridae</taxon>
        <taxon>Dicyphina</taxon>
        <taxon>Nesidiocoris</taxon>
    </lineage>
</organism>
<feature type="region of interest" description="Disordered" evidence="1">
    <location>
        <begin position="1"/>
        <end position="32"/>
    </location>
</feature>
<accession>A0ABN7AC15</accession>
<reference evidence="2 3" key="1">
    <citation type="submission" date="2023-09" db="EMBL/GenBank/DDBJ databases">
        <title>Nesidiocoris tenuis whole genome shotgun sequence.</title>
        <authorList>
            <person name="Shibata T."/>
            <person name="Shimoda M."/>
            <person name="Kobayashi T."/>
            <person name="Uehara T."/>
        </authorList>
    </citation>
    <scope>NUCLEOTIDE SEQUENCE [LARGE SCALE GENOMIC DNA]</scope>
    <source>
        <strain evidence="2 3">Japan</strain>
    </source>
</reference>
<evidence type="ECO:0000313" key="3">
    <source>
        <dbReference type="Proteomes" id="UP001307889"/>
    </source>
</evidence>
<dbReference type="Proteomes" id="UP001307889">
    <property type="component" value="Chromosome 1"/>
</dbReference>
<feature type="compositionally biased region" description="Low complexity" evidence="1">
    <location>
        <begin position="19"/>
        <end position="32"/>
    </location>
</feature>
<name>A0ABN7AC15_9HEMI</name>
<sequence>MAVSILRRTLGERESHRMSSSVAPASSNPRSSPSLVLLLFGPDRDLPVPCTAAVHPINCGSFLRLAELRQDPVLHAMIGSIRINRNAPT</sequence>
<gene>
    <name evidence="2" type="ORF">NTJ_02365</name>
</gene>
<keyword evidence="3" id="KW-1185">Reference proteome</keyword>